<dbReference type="Pfam" id="PF13637">
    <property type="entry name" value="Ank_4"/>
    <property type="match status" value="1"/>
</dbReference>
<evidence type="ECO:0000256" key="14">
    <source>
        <dbReference type="RuleBase" id="RU079119"/>
    </source>
</evidence>
<evidence type="ECO:0000256" key="8">
    <source>
        <dbReference type="ARBA" id="ARBA00023136"/>
    </source>
</evidence>
<feature type="repeat" description="ANK" evidence="13">
    <location>
        <begin position="134"/>
        <end position="166"/>
    </location>
</feature>
<dbReference type="PROSITE" id="PS50088">
    <property type="entry name" value="ANK_REPEAT"/>
    <property type="match status" value="4"/>
</dbReference>
<dbReference type="KEGG" id="tpf:TPHA_0C00370"/>
<comment type="subcellular location">
    <subcellularLocation>
        <location evidence="1">Membrane</location>
        <topology evidence="1">Multi-pass membrane protein</topology>
    </subcellularLocation>
</comment>
<dbReference type="Pfam" id="PF12796">
    <property type="entry name" value="Ank_2"/>
    <property type="match status" value="1"/>
</dbReference>
<dbReference type="eggNOG" id="KOG0509">
    <property type="taxonomic scope" value="Eukaryota"/>
</dbReference>
<evidence type="ECO:0000256" key="7">
    <source>
        <dbReference type="ARBA" id="ARBA00023043"/>
    </source>
</evidence>
<dbReference type="OMA" id="RECQSHS"/>
<proteinExistence type="inferred from homology"/>
<dbReference type="GO" id="GO:0005794">
    <property type="term" value="C:Golgi apparatus"/>
    <property type="evidence" value="ECO:0007669"/>
    <property type="project" value="EnsemblFungi"/>
</dbReference>
<feature type="repeat" description="ANK" evidence="13">
    <location>
        <begin position="238"/>
        <end position="270"/>
    </location>
</feature>
<keyword evidence="18" id="KW-1185">Reference proteome</keyword>
<evidence type="ECO:0000256" key="9">
    <source>
        <dbReference type="ARBA" id="ARBA00023139"/>
    </source>
</evidence>
<dbReference type="SMART" id="SM00248">
    <property type="entry name" value="ANK"/>
    <property type="match status" value="6"/>
</dbReference>
<reference evidence="17 18" key="1">
    <citation type="journal article" date="2011" name="Proc. Natl. Acad. Sci. U.S.A.">
        <title>Evolutionary erosion of yeast sex chromosomes by mating-type switching accidents.</title>
        <authorList>
            <person name="Gordon J.L."/>
            <person name="Armisen D."/>
            <person name="Proux-Wera E."/>
            <person name="Oheigeartaigh S.S."/>
            <person name="Byrne K.P."/>
            <person name="Wolfe K.H."/>
        </authorList>
    </citation>
    <scope>NUCLEOTIDE SEQUENCE [LARGE SCALE GENOMIC DNA]</scope>
    <source>
        <strain evidence="18">ATCC 24235 / CBS 4417 / NBRC 1672 / NRRL Y-8282 / UCD 70-5</strain>
    </source>
</reference>
<dbReference type="Gene3D" id="1.25.40.20">
    <property type="entry name" value="Ankyrin repeat-containing domain"/>
    <property type="match status" value="1"/>
</dbReference>
<feature type="transmembrane region" description="Helical" evidence="14">
    <location>
        <begin position="339"/>
        <end position="356"/>
    </location>
</feature>
<feature type="transmembrane region" description="Helical" evidence="14">
    <location>
        <begin position="560"/>
        <end position="581"/>
    </location>
</feature>
<evidence type="ECO:0000256" key="1">
    <source>
        <dbReference type="ARBA" id="ARBA00004141"/>
    </source>
</evidence>
<dbReference type="PROSITE" id="PS50297">
    <property type="entry name" value="ANK_REP_REGION"/>
    <property type="match status" value="4"/>
</dbReference>
<feature type="repeat" description="ANK" evidence="13">
    <location>
        <begin position="100"/>
        <end position="132"/>
    </location>
</feature>
<dbReference type="PROSITE" id="PS50216">
    <property type="entry name" value="DHHC"/>
    <property type="match status" value="1"/>
</dbReference>
<dbReference type="Pfam" id="PF01529">
    <property type="entry name" value="DHHC"/>
    <property type="match status" value="1"/>
</dbReference>
<evidence type="ECO:0000256" key="12">
    <source>
        <dbReference type="ARBA" id="ARBA00048048"/>
    </source>
</evidence>
<keyword evidence="6 14" id="KW-1133">Transmembrane helix</keyword>
<comment type="similarity">
    <text evidence="2">Belongs to the DHHC palmitoyltransferase family. AKR/ZDHHC17 subfamily.</text>
</comment>
<dbReference type="GO" id="GO:0016020">
    <property type="term" value="C:membrane"/>
    <property type="evidence" value="ECO:0007669"/>
    <property type="project" value="UniProtKB-SubCell"/>
</dbReference>
<evidence type="ECO:0000256" key="2">
    <source>
        <dbReference type="ARBA" id="ARBA00010104"/>
    </source>
</evidence>
<dbReference type="EMBL" id="HE612858">
    <property type="protein sequence ID" value="CCE62194.1"/>
    <property type="molecule type" value="Genomic_DNA"/>
</dbReference>
<keyword evidence="4 14" id="KW-0812">Transmembrane</keyword>
<feature type="transmembrane region" description="Helical" evidence="14">
    <location>
        <begin position="507"/>
        <end position="529"/>
    </location>
</feature>
<dbReference type="PANTHER" id="PTHR24161">
    <property type="entry name" value="ANK_REP_REGION DOMAIN-CONTAINING PROTEIN-RELATED"/>
    <property type="match status" value="1"/>
</dbReference>
<dbReference type="FunFam" id="1.25.40.20:FF:000301">
    <property type="entry name" value="Palmitoyltransferase"/>
    <property type="match status" value="1"/>
</dbReference>
<evidence type="ECO:0000259" key="16">
    <source>
        <dbReference type="Pfam" id="PF01529"/>
    </source>
</evidence>
<dbReference type="InterPro" id="IPR001594">
    <property type="entry name" value="Palmitoyltrfase_DHHC"/>
</dbReference>
<dbReference type="InterPro" id="IPR036770">
    <property type="entry name" value="Ankyrin_rpt-contain_sf"/>
</dbReference>
<feature type="region of interest" description="Disordered" evidence="15">
    <location>
        <begin position="1"/>
        <end position="26"/>
    </location>
</feature>
<feature type="transmembrane region" description="Helical" evidence="14">
    <location>
        <begin position="312"/>
        <end position="333"/>
    </location>
</feature>
<feature type="compositionally biased region" description="Low complexity" evidence="15">
    <location>
        <begin position="635"/>
        <end position="648"/>
    </location>
</feature>
<keyword evidence="11 14" id="KW-0012">Acyltransferase</keyword>
<keyword evidence="7 13" id="KW-0040">ANK repeat</keyword>
<feature type="domain" description="Palmitoyltransferase DHHC" evidence="16">
    <location>
        <begin position="458"/>
        <end position="597"/>
    </location>
</feature>
<dbReference type="HOGENOM" id="CLU_012510_1_1_1"/>
<evidence type="ECO:0000313" key="17">
    <source>
        <dbReference type="EMBL" id="CCE62194.1"/>
    </source>
</evidence>
<dbReference type="PANTHER" id="PTHR24161:SF85">
    <property type="entry name" value="PALMITOYLTRANSFERASE HIP14"/>
    <property type="match status" value="1"/>
</dbReference>
<dbReference type="EC" id="2.3.1.225" evidence="14"/>
<feature type="transmembrane region" description="Helical" evidence="14">
    <location>
        <begin position="409"/>
        <end position="430"/>
    </location>
</feature>
<dbReference type="SUPFAM" id="SSF48403">
    <property type="entry name" value="Ankyrin repeat"/>
    <property type="match status" value="1"/>
</dbReference>
<protein>
    <recommendedName>
        <fullName evidence="14">Palmitoyltransferase</fullName>
        <ecNumber evidence="14">2.3.1.225</ecNumber>
    </recommendedName>
</protein>
<dbReference type="GO" id="GO:0019706">
    <property type="term" value="F:protein-cysteine S-palmitoyltransferase activity"/>
    <property type="evidence" value="ECO:0007669"/>
    <property type="project" value="UniProtKB-EC"/>
</dbReference>
<dbReference type="InterPro" id="IPR002110">
    <property type="entry name" value="Ankyrin_rpt"/>
</dbReference>
<dbReference type="AlphaFoldDB" id="G8BR18"/>
<evidence type="ECO:0000256" key="5">
    <source>
        <dbReference type="ARBA" id="ARBA00022737"/>
    </source>
</evidence>
<dbReference type="GO" id="GO:0090029">
    <property type="term" value="P:negative regulation of pheromone-dependent signal transduction involved in conjugation with cellular fusion"/>
    <property type="evidence" value="ECO:0007669"/>
    <property type="project" value="EnsemblFungi"/>
</dbReference>
<keyword evidence="9" id="KW-0564">Palmitate</keyword>
<dbReference type="GO" id="GO:0030100">
    <property type="term" value="P:regulation of endocytosis"/>
    <property type="evidence" value="ECO:0007669"/>
    <property type="project" value="EnsemblFungi"/>
</dbReference>
<dbReference type="GO" id="GO:0006612">
    <property type="term" value="P:protein targeting to membrane"/>
    <property type="evidence" value="ECO:0007669"/>
    <property type="project" value="EnsemblFungi"/>
</dbReference>
<dbReference type="STRING" id="1071381.G8BR18"/>
<evidence type="ECO:0000256" key="11">
    <source>
        <dbReference type="ARBA" id="ARBA00023315"/>
    </source>
</evidence>
<evidence type="ECO:0000256" key="13">
    <source>
        <dbReference type="PROSITE-ProRule" id="PRU00023"/>
    </source>
</evidence>
<sequence>MNEANDVDSIKGDVSDQTELDDISVSSVKPLVSQDDEIVSQISDSTEHMTEREQDIQGQIPEDSIIGSYRVACQSNDIDTVKELIESGAVDIHHDYNDNDHITGLHWACVNNRFAISQYLIKKGADVNKKAGKLNATPLHWAASYGYVHIVDCLLKHGADPTIVDDQGFNLLHLSINSSNIMLVIYVLYFVVDKGIIEVDCQDPNGRTPLLWAAYQGDSLSIKMLLSFGASTKIVDNTGFTPLHWGVVKGQPHVLKYLIKDGADFFAKTNDGKDCFAIAEEMNTTYFLREALDHCGFTKDGFLKKKLFKKSFHAKILTFFLPWILLGSITFLFSHIHPLFALIITLILLIITNQLLQRVLIPCYTVTTNNTISLIQTPLFAGLFAGSVFWLSSVWITKVFLTTVTLKPFRNMSLLITISIICILFGKLITSDPGNIYEEKDHGLVREMVEELMKLGKYDTSNFCIETLTRKPLRSRYSYMNNALVSRFDHYCPWVYNDVGLKNHKTFLFFILSMETGIGLFTSLCLEYFDQLEDLYDDDKLKCLLLGDDELCAGFTHDRFSFLIMAWSAFQFLWVSLLIFVQVFQVTKGVTSYEFNKIVKHGKQVTNSLPFKETFNTTPDISVPNNGSSSGGDDNGTTDGEIGDTTSSTIRHRRSNKIWGVCAAVLGIDQWIMVLKETIGLLPKRQTSESDRPFIVTNYGIKNNCIDFFLTSDTSAPIWQRFIYEPTSLKALLNNNEVDYATLYSLPSIGTTDDVSTIV</sequence>
<keyword evidence="5" id="KW-0677">Repeat</keyword>
<dbReference type="GO" id="GO:0031683">
    <property type="term" value="F:G-protein beta/gamma-subunit complex binding"/>
    <property type="evidence" value="ECO:0007669"/>
    <property type="project" value="EnsemblFungi"/>
</dbReference>
<gene>
    <name evidence="17" type="primary">TPHA0C00370</name>
    <name evidence="17" type="ordered locus">TPHA_0C00370</name>
</gene>
<organism evidence="17 18">
    <name type="scientific">Tetrapisispora phaffii (strain ATCC 24235 / CBS 4417 / NBRC 1672 / NRRL Y-8282 / UCD 70-5)</name>
    <name type="common">Yeast</name>
    <name type="synonym">Fabospora phaffii</name>
    <dbReference type="NCBI Taxonomy" id="1071381"/>
    <lineage>
        <taxon>Eukaryota</taxon>
        <taxon>Fungi</taxon>
        <taxon>Dikarya</taxon>
        <taxon>Ascomycota</taxon>
        <taxon>Saccharomycotina</taxon>
        <taxon>Saccharomycetes</taxon>
        <taxon>Saccharomycetales</taxon>
        <taxon>Saccharomycetaceae</taxon>
        <taxon>Tetrapisispora</taxon>
    </lineage>
</organism>
<evidence type="ECO:0000256" key="3">
    <source>
        <dbReference type="ARBA" id="ARBA00022679"/>
    </source>
</evidence>
<dbReference type="Proteomes" id="UP000005666">
    <property type="component" value="Chromosome 3"/>
</dbReference>
<evidence type="ECO:0000256" key="4">
    <source>
        <dbReference type="ARBA" id="ARBA00022692"/>
    </source>
</evidence>
<comment type="catalytic activity">
    <reaction evidence="12 14">
        <text>L-cysteinyl-[protein] + hexadecanoyl-CoA = S-hexadecanoyl-L-cysteinyl-[protein] + CoA</text>
        <dbReference type="Rhea" id="RHEA:36683"/>
        <dbReference type="Rhea" id="RHEA-COMP:10131"/>
        <dbReference type="Rhea" id="RHEA-COMP:11032"/>
        <dbReference type="ChEBI" id="CHEBI:29950"/>
        <dbReference type="ChEBI" id="CHEBI:57287"/>
        <dbReference type="ChEBI" id="CHEBI:57379"/>
        <dbReference type="ChEBI" id="CHEBI:74151"/>
        <dbReference type="EC" id="2.3.1.225"/>
    </reaction>
</comment>
<comment type="domain">
    <text evidence="14">The DHHC domain is required for palmitoyltransferase activity.</text>
</comment>
<evidence type="ECO:0000256" key="10">
    <source>
        <dbReference type="ARBA" id="ARBA00023288"/>
    </source>
</evidence>
<feature type="repeat" description="ANK" evidence="13">
    <location>
        <begin position="205"/>
        <end position="237"/>
    </location>
</feature>
<feature type="region of interest" description="Disordered" evidence="15">
    <location>
        <begin position="616"/>
        <end position="648"/>
    </location>
</feature>
<keyword evidence="10" id="KW-0449">Lipoprotein</keyword>
<keyword evidence="8 14" id="KW-0472">Membrane</keyword>
<dbReference type="OrthoDB" id="6781668at2759"/>
<name>G8BR18_TETPH</name>
<accession>G8BR18</accession>
<evidence type="ECO:0000313" key="18">
    <source>
        <dbReference type="Proteomes" id="UP000005666"/>
    </source>
</evidence>
<dbReference type="GeneID" id="11533609"/>
<dbReference type="RefSeq" id="XP_003684628.1">
    <property type="nucleotide sequence ID" value="XM_003684580.1"/>
</dbReference>
<evidence type="ECO:0000256" key="6">
    <source>
        <dbReference type="ARBA" id="ARBA00022989"/>
    </source>
</evidence>
<feature type="transmembrane region" description="Helical" evidence="14">
    <location>
        <begin position="377"/>
        <end position="397"/>
    </location>
</feature>
<keyword evidence="3 14" id="KW-0808">Transferase</keyword>
<evidence type="ECO:0000256" key="15">
    <source>
        <dbReference type="SAM" id="MobiDB-lite"/>
    </source>
</evidence>